<protein>
    <recommendedName>
        <fullName evidence="1">Sdz-33 F-box domain-containing protein</fullName>
    </recommendedName>
</protein>
<evidence type="ECO:0000259" key="1">
    <source>
        <dbReference type="Pfam" id="PF07735"/>
    </source>
</evidence>
<feature type="domain" description="Sdz-33 F-box" evidence="1">
    <location>
        <begin position="276"/>
        <end position="337"/>
    </location>
</feature>
<dbReference type="AlphaFoldDB" id="A0A6A5GEU5"/>
<dbReference type="Pfam" id="PF07735">
    <property type="entry name" value="FBA_2"/>
    <property type="match status" value="1"/>
</dbReference>
<dbReference type="PANTHER" id="PTHR21503:SF8">
    <property type="entry name" value="F-BOX ASSOCIATED DOMAIN-CONTAINING PROTEIN-RELATED"/>
    <property type="match status" value="1"/>
</dbReference>
<name>A0A6A5GEU5_CAERE</name>
<dbReference type="RefSeq" id="XP_003116195.2">
    <property type="nucleotide sequence ID" value="XM_003116147.2"/>
</dbReference>
<dbReference type="PANTHER" id="PTHR21503">
    <property type="entry name" value="F-BOX-CONTAINING HYPOTHETICAL PROTEIN C.ELEGANS"/>
    <property type="match status" value="1"/>
</dbReference>
<proteinExistence type="predicted"/>
<dbReference type="CTD" id="9818019"/>
<organism evidence="2 3">
    <name type="scientific">Caenorhabditis remanei</name>
    <name type="common">Caenorhabditis vulgaris</name>
    <dbReference type="NCBI Taxonomy" id="31234"/>
    <lineage>
        <taxon>Eukaryota</taxon>
        <taxon>Metazoa</taxon>
        <taxon>Ecdysozoa</taxon>
        <taxon>Nematoda</taxon>
        <taxon>Chromadorea</taxon>
        <taxon>Rhabditida</taxon>
        <taxon>Rhabditina</taxon>
        <taxon>Rhabditomorpha</taxon>
        <taxon>Rhabditoidea</taxon>
        <taxon>Rhabditidae</taxon>
        <taxon>Peloderinae</taxon>
        <taxon>Caenorhabditis</taxon>
    </lineage>
</organism>
<evidence type="ECO:0000313" key="2">
    <source>
        <dbReference type="EMBL" id="KAF1753757.1"/>
    </source>
</evidence>
<comment type="caution">
    <text evidence="2">The sequence shown here is derived from an EMBL/GenBank/DDBJ whole genome shotgun (WGS) entry which is preliminary data.</text>
</comment>
<accession>A0A6A5GEU5</accession>
<reference evidence="2 3" key="1">
    <citation type="submission" date="2019-12" db="EMBL/GenBank/DDBJ databases">
        <title>Chromosome-level assembly of the Caenorhabditis remanei genome.</title>
        <authorList>
            <person name="Teterina A.A."/>
            <person name="Willis J.H."/>
            <person name="Phillips P.C."/>
        </authorList>
    </citation>
    <scope>NUCLEOTIDE SEQUENCE [LARGE SCALE GENOMIC DNA]</scope>
    <source>
        <strain evidence="2 3">PX506</strain>
        <tissue evidence="2">Whole organism</tissue>
    </source>
</reference>
<dbReference type="Proteomes" id="UP000483820">
    <property type="component" value="Chromosome V"/>
</dbReference>
<evidence type="ECO:0000313" key="3">
    <source>
        <dbReference type="Proteomes" id="UP000483820"/>
    </source>
</evidence>
<dbReference type="EMBL" id="WUAV01000005">
    <property type="protein sequence ID" value="KAF1753757.1"/>
    <property type="molecule type" value="Genomic_DNA"/>
</dbReference>
<dbReference type="InterPro" id="IPR012885">
    <property type="entry name" value="F-box_Sdz-33"/>
</dbReference>
<sequence>MNGRRYSSFAPKPKPFRLFALPDLPLIRILKDMDIIDLALCSHKSRRAIKSLRIKVDTFTVNDSSRNRGFELSIPPNIYIKWSFDDVLEHKQDCGQFTAKYTLNDIDFPTRIRRNEENENEITKCTLYNSTKPEETPLQEVFELAPRRAKGKSYYVRKFVPTPQAFPGFRLPPTWSQNVSGDYETAMDIFIPLVKYLFNMEPNGYCMEFKWDKDFDAFFYPNVVQRQLKIFELAAGQYSFSDVYFMRSALQFVPENTKLTLAGPFNALHLKWEQPLKQKYMEFQCGVPWLTLELLLNSNFKQLKVHSEYHKISAEDIQMFIQNWMNRSDKELECLDINVFNVPDIHRKIYGMLPSMNYNKKRKLEDFKRNKSTSIIQENTAYNSSLMRDIKRKDGLEATIFISNVHAYQRRRVVFHVWHLK</sequence>
<dbReference type="GeneID" id="9818019"/>
<gene>
    <name evidence="2" type="ORF">GCK72_020314</name>
</gene>
<dbReference type="KEGG" id="crq:GCK72_020314"/>